<name>A0A9P7MSZ5_9HYPO</name>
<dbReference type="EMBL" id="SRPS01000116">
    <property type="protein sequence ID" value="KAG5967708.1"/>
    <property type="molecule type" value="Genomic_DNA"/>
</dbReference>
<reference evidence="1" key="1">
    <citation type="journal article" date="2020" name="bioRxiv">
        <title>Whole genome comparisons of ergot fungi reveals the divergence and evolution of species within the genus Claviceps are the result of varying mechanisms driving genome evolution and host range expansion.</title>
        <authorList>
            <person name="Wyka S.A."/>
            <person name="Mondo S.J."/>
            <person name="Liu M."/>
            <person name="Dettman J."/>
            <person name="Nalam V."/>
            <person name="Broders K.D."/>
        </authorList>
    </citation>
    <scope>NUCLEOTIDE SEQUENCE</scope>
    <source>
        <strain evidence="1">CCC 1102</strain>
    </source>
</reference>
<dbReference type="Proteomes" id="UP000784919">
    <property type="component" value="Unassembled WGS sequence"/>
</dbReference>
<dbReference type="OrthoDB" id="5077812at2759"/>
<evidence type="ECO:0000313" key="2">
    <source>
        <dbReference type="Proteomes" id="UP000784919"/>
    </source>
</evidence>
<comment type="caution">
    <text evidence="1">The sequence shown here is derived from an EMBL/GenBank/DDBJ whole genome shotgun (WGS) entry which is preliminary data.</text>
</comment>
<sequence>MSRLDAPVLIRRRTPLPRTAALLPKVDKVDTHVDPTRGFSKEEAAKDAALPPDDLVVFSDGSQAFDRKEAVPGAWKGLQYIIQLPPAQSQKRIWVCLDSTGGYMVPLRPLNERFISFTGLQKCTVYCSGSISDRQNAGSARVEQLSTSTGYQFPSDRIRN</sequence>
<dbReference type="AlphaFoldDB" id="A0A9P7MSZ5"/>
<accession>A0A9P7MSZ5</accession>
<protein>
    <submittedName>
        <fullName evidence="1">Uncharacterized protein</fullName>
    </submittedName>
</protein>
<proteinExistence type="predicted"/>
<gene>
    <name evidence="1" type="ORF">E4U56_000689</name>
</gene>
<organism evidence="1 2">
    <name type="scientific">Claviceps arundinis</name>
    <dbReference type="NCBI Taxonomy" id="1623583"/>
    <lineage>
        <taxon>Eukaryota</taxon>
        <taxon>Fungi</taxon>
        <taxon>Dikarya</taxon>
        <taxon>Ascomycota</taxon>
        <taxon>Pezizomycotina</taxon>
        <taxon>Sordariomycetes</taxon>
        <taxon>Hypocreomycetidae</taxon>
        <taxon>Hypocreales</taxon>
        <taxon>Clavicipitaceae</taxon>
        <taxon>Claviceps</taxon>
    </lineage>
</organism>
<evidence type="ECO:0000313" key="1">
    <source>
        <dbReference type="EMBL" id="KAG5967708.1"/>
    </source>
</evidence>